<dbReference type="RefSeq" id="WP_023510195.1">
    <property type="nucleotide sequence ID" value="NZ_AWTC01000008.1"/>
</dbReference>
<dbReference type="STRING" id="1395513.P343_09685"/>
<dbReference type="eggNOG" id="ENOG5033N73">
    <property type="taxonomic scope" value="Bacteria"/>
</dbReference>
<sequence>MKKDEMHLGDHVYVICRNPHTASVAMIQEAEVADNPNKAGDKALFLYELYYEFADEDAIFPTFDEAQRIYRQIYDED</sequence>
<comment type="caution">
    <text evidence="1">The sequence shown here is derived from an EMBL/GenBank/DDBJ whole genome shotgun (WGS) entry which is preliminary data.</text>
</comment>
<name>V6IX98_9BACL</name>
<dbReference type="PATRIC" id="fig|1395513.3.peg.1954"/>
<reference evidence="1 2" key="1">
    <citation type="journal article" date="2013" name="Genome Announc.">
        <title>Genome Sequence of Sporolactobacillus laevolacticus DSM442, an Efficient Polymer-Grade D-Lactate Producer from Agricultural Waste Cottonseed as a Nitrogen Source.</title>
        <authorList>
            <person name="Wang H."/>
            <person name="Wang L."/>
            <person name="Ju J."/>
            <person name="Yu B."/>
            <person name="Ma Y."/>
        </authorList>
    </citation>
    <scope>NUCLEOTIDE SEQUENCE [LARGE SCALE GENOMIC DNA]</scope>
    <source>
        <strain evidence="1 2">DSM 442</strain>
    </source>
</reference>
<evidence type="ECO:0000313" key="2">
    <source>
        <dbReference type="Proteomes" id="UP000018296"/>
    </source>
</evidence>
<dbReference type="OrthoDB" id="2970581at2"/>
<dbReference type="Proteomes" id="UP000018296">
    <property type="component" value="Unassembled WGS sequence"/>
</dbReference>
<accession>V6IX98</accession>
<dbReference type="EMBL" id="AWTC01000008">
    <property type="protein sequence ID" value="EST11910.1"/>
    <property type="molecule type" value="Genomic_DNA"/>
</dbReference>
<evidence type="ECO:0000313" key="1">
    <source>
        <dbReference type="EMBL" id="EST11910.1"/>
    </source>
</evidence>
<organism evidence="1 2">
    <name type="scientific">Sporolactobacillus laevolacticus DSM 442</name>
    <dbReference type="NCBI Taxonomy" id="1395513"/>
    <lineage>
        <taxon>Bacteria</taxon>
        <taxon>Bacillati</taxon>
        <taxon>Bacillota</taxon>
        <taxon>Bacilli</taxon>
        <taxon>Bacillales</taxon>
        <taxon>Sporolactobacillaceae</taxon>
        <taxon>Sporolactobacillus</taxon>
    </lineage>
</organism>
<protein>
    <submittedName>
        <fullName evidence="1">Transcriptional regulator</fullName>
    </submittedName>
</protein>
<dbReference type="Pfam" id="PF11132">
    <property type="entry name" value="SplA"/>
    <property type="match status" value="1"/>
</dbReference>
<dbReference type="InterPro" id="IPR022608">
    <property type="entry name" value="Tscrpt_reg_SplA"/>
</dbReference>
<dbReference type="AlphaFoldDB" id="V6IX98"/>
<gene>
    <name evidence="1" type="ORF">P343_09685</name>
</gene>
<proteinExistence type="predicted"/>
<keyword evidence="2" id="KW-1185">Reference proteome</keyword>